<dbReference type="Proteomes" id="UP000184275">
    <property type="component" value="Unassembled WGS sequence"/>
</dbReference>
<proteinExistence type="predicted"/>
<dbReference type="SUPFAM" id="SSF52949">
    <property type="entry name" value="Macro domain-like"/>
    <property type="match status" value="1"/>
</dbReference>
<dbReference type="PANTHER" id="PTHR11106">
    <property type="entry name" value="GANGLIOSIDE INDUCED DIFFERENTIATION ASSOCIATED PROTEIN 2-RELATED"/>
    <property type="match status" value="1"/>
</dbReference>
<keyword evidence="3" id="KW-1185">Reference proteome</keyword>
<dbReference type="InterPro" id="IPR043472">
    <property type="entry name" value="Macro_dom-like"/>
</dbReference>
<dbReference type="Pfam" id="PF01661">
    <property type="entry name" value="Macro"/>
    <property type="match status" value="1"/>
</dbReference>
<accession>A0A1M6RJF0</accession>
<dbReference type="PROSITE" id="PS51154">
    <property type="entry name" value="MACRO"/>
    <property type="match status" value="1"/>
</dbReference>
<dbReference type="AlphaFoldDB" id="A0A1M6RJF0"/>
<name>A0A1M6RJF0_9BACT</name>
<dbReference type="SMART" id="SM00506">
    <property type="entry name" value="A1pp"/>
    <property type="match status" value="1"/>
</dbReference>
<feature type="domain" description="Macro" evidence="1">
    <location>
        <begin position="1"/>
        <end position="168"/>
    </location>
</feature>
<evidence type="ECO:0000313" key="2">
    <source>
        <dbReference type="EMBL" id="SHK32549.1"/>
    </source>
</evidence>
<evidence type="ECO:0000259" key="1">
    <source>
        <dbReference type="PROSITE" id="PS51154"/>
    </source>
</evidence>
<gene>
    <name evidence="2" type="ORF">SAMN05720469_10423</name>
</gene>
<reference evidence="3" key="1">
    <citation type="submission" date="2016-11" db="EMBL/GenBank/DDBJ databases">
        <authorList>
            <person name="Varghese N."/>
            <person name="Submissions S."/>
        </authorList>
    </citation>
    <scope>NUCLEOTIDE SEQUENCE [LARGE SCALE GENOMIC DNA]</scope>
    <source>
        <strain evidence="3">UWOS</strain>
    </source>
</reference>
<dbReference type="InterPro" id="IPR002589">
    <property type="entry name" value="Macro_dom"/>
</dbReference>
<evidence type="ECO:0000313" key="3">
    <source>
        <dbReference type="Proteomes" id="UP000184275"/>
    </source>
</evidence>
<organism evidence="2 3">
    <name type="scientific">Fibrobacter intestinalis</name>
    <dbReference type="NCBI Taxonomy" id="28122"/>
    <lineage>
        <taxon>Bacteria</taxon>
        <taxon>Pseudomonadati</taxon>
        <taxon>Fibrobacterota</taxon>
        <taxon>Fibrobacteria</taxon>
        <taxon>Fibrobacterales</taxon>
        <taxon>Fibrobacteraceae</taxon>
        <taxon>Fibrobacter</taxon>
    </lineage>
</organism>
<dbReference type="Gene3D" id="3.40.220.10">
    <property type="entry name" value="Leucine Aminopeptidase, subunit E, domain 1"/>
    <property type="match status" value="1"/>
</dbReference>
<dbReference type="RefSeq" id="WP_073302633.1">
    <property type="nucleotide sequence ID" value="NZ_FRAW01000004.1"/>
</dbReference>
<sequence length="368" mass="41524">MSFRIVRNDISKVRADAIVMSANPEPICGDSCDLSIYNGAGFEEMLKARQEIGPLATGEVAVSPAFALPAKYVFHTVGPVWKGGESGELLALRTCYEKNLEKALELECQSIAFPLISSGVYLFPKDKALSVAIETIRDFLQINEMDVVLVVYDRRSFELSQELRNDVRSYIDENYIALKDSYSEKWNLNSRSKLSAFETDCGENSVLQPDDDECSSFSLASFENLEVRRECAFRNICTKPSIDPKEEPLEKVINHAAETFQQKLFSLIQNKKFDDVDVYKKANLDRKHFSKIRSDVHYSPKKKTAIALSIALQLNLDETKDLLSRAGYALSPSNKGDLIVSYFISHQKYDIWEINTVLFKYGQTTLGA</sequence>
<protein>
    <submittedName>
        <fullName evidence="2">O-acetyl-ADP-ribose deacetylase (Regulator of RNase III), contains Macro domain</fullName>
    </submittedName>
</protein>
<dbReference type="EMBL" id="FRAW01000004">
    <property type="protein sequence ID" value="SHK32549.1"/>
    <property type="molecule type" value="Genomic_DNA"/>
</dbReference>
<dbReference type="PANTHER" id="PTHR11106:SF27">
    <property type="entry name" value="MACRO DOMAIN-CONTAINING PROTEIN"/>
    <property type="match status" value="1"/>
</dbReference>